<dbReference type="Gene3D" id="3.30.1150.10">
    <property type="match status" value="1"/>
</dbReference>
<proteinExistence type="predicted"/>
<accession>A0ABM8UCI8</accession>
<gene>
    <name evidence="1" type="ORF">LYB30171_00341</name>
</gene>
<dbReference type="RefSeq" id="WP_215219361.1">
    <property type="nucleotide sequence ID" value="NZ_OU015430.1"/>
</dbReference>
<dbReference type="SUPFAM" id="SSF74653">
    <property type="entry name" value="TolA/TonB C-terminal domain"/>
    <property type="match status" value="1"/>
</dbReference>
<evidence type="ECO:0000313" key="1">
    <source>
        <dbReference type="EMBL" id="CAG4968768.1"/>
    </source>
</evidence>
<evidence type="ECO:0008006" key="3">
    <source>
        <dbReference type="Google" id="ProtNLM"/>
    </source>
</evidence>
<name>A0ABM8UCI8_9GAMM</name>
<organism evidence="1 2">
    <name type="scientific">Novilysobacter luteus</name>
    <dbReference type="NCBI Taxonomy" id="2822368"/>
    <lineage>
        <taxon>Bacteria</taxon>
        <taxon>Pseudomonadati</taxon>
        <taxon>Pseudomonadota</taxon>
        <taxon>Gammaproteobacteria</taxon>
        <taxon>Lysobacterales</taxon>
        <taxon>Lysobacteraceae</taxon>
        <taxon>Novilysobacter</taxon>
    </lineage>
</organism>
<sequence length="284" mass="30583">MERNFLRWGLALVVLLAAGSVLATGPRGVRETAEASMLVTGTVDIEPDGRVSGYRLDRVDELPPAVVDLVTKAAGAWRFEPVLVDGVAAPARTSMSLRLVARQLDEDQYVAEVRSAKFGEVPPGQMPRNGVRTPPRYPGSMLVAGVSGTVYLVARFGIDGTVEDVIAEQVNLKVVAGENQMRLYRRTLAQASIAAARRWTFVPPTDGLAAGETHWSVRVPVSFNIGRGSKPEYGQWQAYVPGPRQEIPWISEDERGFSPDALAAGGIYPLGQHGPRLLTGPNGS</sequence>
<protein>
    <recommendedName>
        <fullName evidence="3">Energy transducer TonB</fullName>
    </recommendedName>
</protein>
<reference evidence="1 2" key="1">
    <citation type="submission" date="2021-04" db="EMBL/GenBank/DDBJ databases">
        <authorList>
            <person name="Rodrigo-Torres L."/>
            <person name="Arahal R. D."/>
            <person name="Lucena T."/>
        </authorList>
    </citation>
    <scope>NUCLEOTIDE SEQUENCE [LARGE SCALE GENOMIC DNA]</scope>
    <source>
        <strain evidence="1 2">CECT 30171</strain>
    </source>
</reference>
<dbReference type="Proteomes" id="UP000680116">
    <property type="component" value="Chromosome"/>
</dbReference>
<dbReference type="EMBL" id="OU015430">
    <property type="protein sequence ID" value="CAG4968768.1"/>
    <property type="molecule type" value="Genomic_DNA"/>
</dbReference>
<evidence type="ECO:0000313" key="2">
    <source>
        <dbReference type="Proteomes" id="UP000680116"/>
    </source>
</evidence>
<keyword evidence="2" id="KW-1185">Reference proteome</keyword>